<dbReference type="Proteomes" id="UP001369815">
    <property type="component" value="Unassembled WGS sequence"/>
</dbReference>
<comment type="caution">
    <text evidence="4">The sequence shown here is derived from an EMBL/GenBank/DDBJ whole genome shotgun (WGS) entry which is preliminary data.</text>
</comment>
<sequence>MVTATKKDPKCRFICLYGIHSRAKLKLTKAMLVDILTFHQVMPAFLEFLFIFGQQSEATDMHFAGFHQQVILDNPPDGMVIPELERSGKEYQICYNLKCAAYIRGSKEDIRSDEWSIRPAVLYHKLDVSNGNTLWIVVKGGLEIQQRFKALTDKDARIQDKSFGTPEECFRSSLSAHLMYCHWATEDWRWYIKWLEQMVDKENIMALFGSSEVGSANKTYTPRDIQDLQIWEERARKVIVALEGNVDVMVSLAKFYRQLSQDKDFPLRKPCSLDISTFTSQIGDFIRDNKMQIKRAGFLEKTISDRRQLVIQHLQSQAASRAEMLSRNMEQQQIFMLIITVVTLIFLPATFVSTFFSTDVIKYQGSEMPLILQGSAIRVMESADSMGTASTSTAMRLIFLQKLDNWWKSKAFCGREFYRTDEIKKWMRSQDTNQTTSNTGLLLLEAYTKSSTNFHYPSSAEIADEEKCCLIVFAILLELNYGHLIYDFQRHGINDKYLPQPNIPPTLKKCLEKKITNAEGFFERFEEKKWLYYPCHLRLDMDTMFEDPGCGRWIMPFCDRRPVNEKGGTARVWEVAVQESLVPHGLARAVKQSKYRHETHGMCYAFALKTFTEESRAIFEWEREAYLGMKDASEISGMVRYLGHYEIDERLENGEIHHTQNILLEYGEEDLEEFFASPRNYPPNLNSETIQLYTSLAGVAKAIDTIHNLQLRREDGHKDSFFGWHCDLKPDNILRVDGEFKLADFGFAMFKQANPGSFPPMERITCGTETYGAPECDRARSDQSIKVSQTIDIWSFGCVLSVSATWVVLGYPGVVRYHKHRQIAIQKLKKRQANGENVSVPVGDDAFHNGFVVLPGVKEWHDYLRIVSRRSDTITPRILDLVENTMLLDESSRLSKAKALYPALEEQLRLARAEPVTPVAESVKEALLTIEDDESPLVSSPGFEASISATNSIVSDYRLTPASSIDHRPRYNRINKSKKIGEVVQGKVAHRQEALKMDEKQLSESIAQAAQQDPMTENGPRDPGSWYVRRPTQSLQPRGLNLSSFTTGPTHGLAQPFENPFLDRPQNSYVEAEMASSGSLQPMNTSSVRNPLLGYESLLTESPTEESNSAPIPISGNHSLKVRPRLSTHQEMPQAPGLLNEFSLDPSWPISIEHAAQKGKRGFRGLLSKKVPDVYLENFLVNRDIKFLVDNDSTMSTYWRAMSIVIETLVSKVKLLDKDGLDIEFTVGHQHNANSVSDKKLLSRFEGAKQEASSRRYSVQTDMTKVLTRIFDKYLQNPRRAMTLIVLTDGKWEGTSDIRSVEKAIAEFLKRPALASKLEKRWFTIQFISLGYGVPDILVRLDDGIGKEYSIPDVVDTEHVSGSVEKMILGSFVDQYDAAKSSSGLSTRQDYQSYSNGDGLFSPYKLSSSVTIPVTRRESTRSSRVFSGFDFLNR</sequence>
<evidence type="ECO:0000256" key="1">
    <source>
        <dbReference type="SAM" id="MobiDB-lite"/>
    </source>
</evidence>
<dbReference type="InterPro" id="IPR011009">
    <property type="entry name" value="Kinase-like_dom_sf"/>
</dbReference>
<dbReference type="InterPro" id="IPR058257">
    <property type="entry name" value="CorA-like_dom"/>
</dbReference>
<dbReference type="Pfam" id="PF00069">
    <property type="entry name" value="Pkinase"/>
    <property type="match status" value="1"/>
</dbReference>
<feature type="transmembrane region" description="Helical" evidence="2">
    <location>
        <begin position="334"/>
        <end position="356"/>
    </location>
</feature>
<dbReference type="GO" id="GO:0005524">
    <property type="term" value="F:ATP binding"/>
    <property type="evidence" value="ECO:0007669"/>
    <property type="project" value="InterPro"/>
</dbReference>
<proteinExistence type="predicted"/>
<dbReference type="InterPro" id="IPR000719">
    <property type="entry name" value="Prot_kinase_dom"/>
</dbReference>
<accession>A0AAX6MXJ5</accession>
<evidence type="ECO:0000313" key="5">
    <source>
        <dbReference type="Proteomes" id="UP001369815"/>
    </source>
</evidence>
<feature type="compositionally biased region" description="Polar residues" evidence="1">
    <location>
        <begin position="1003"/>
        <end position="1015"/>
    </location>
</feature>
<organism evidence="4 5">
    <name type="scientific">Daldinia eschscholtzii</name>
    <dbReference type="NCBI Taxonomy" id="292717"/>
    <lineage>
        <taxon>Eukaryota</taxon>
        <taxon>Fungi</taxon>
        <taxon>Dikarya</taxon>
        <taxon>Ascomycota</taxon>
        <taxon>Pezizomycotina</taxon>
        <taxon>Sordariomycetes</taxon>
        <taxon>Xylariomycetidae</taxon>
        <taxon>Xylariales</taxon>
        <taxon>Hypoxylaceae</taxon>
        <taxon>Daldinia</taxon>
    </lineage>
</organism>
<dbReference type="GO" id="GO:0004674">
    <property type="term" value="F:protein serine/threonine kinase activity"/>
    <property type="evidence" value="ECO:0007669"/>
    <property type="project" value="TreeGrafter"/>
</dbReference>
<dbReference type="PROSITE" id="PS50011">
    <property type="entry name" value="PROTEIN_KINASE_DOM"/>
    <property type="match status" value="1"/>
</dbReference>
<gene>
    <name evidence="4" type="ORF">Daesc_000119</name>
</gene>
<evidence type="ECO:0000259" key="3">
    <source>
        <dbReference type="PROSITE" id="PS50011"/>
    </source>
</evidence>
<keyword evidence="2" id="KW-1133">Transmembrane helix</keyword>
<dbReference type="Pfam" id="PF26616">
    <property type="entry name" value="CorA-like"/>
    <property type="match status" value="1"/>
</dbReference>
<dbReference type="PANTHER" id="PTHR24359:SF1">
    <property type="entry name" value="INHIBITOR OF NUCLEAR FACTOR KAPPA-B KINASE EPSILON SUBUNIT HOMOLOG 1-RELATED"/>
    <property type="match status" value="1"/>
</dbReference>
<feature type="region of interest" description="Disordered" evidence="1">
    <location>
        <begin position="1001"/>
        <end position="1039"/>
    </location>
</feature>
<evidence type="ECO:0000313" key="4">
    <source>
        <dbReference type="EMBL" id="KAK6957335.1"/>
    </source>
</evidence>
<dbReference type="EMBL" id="JBANMG010000001">
    <property type="protein sequence ID" value="KAK6957335.1"/>
    <property type="molecule type" value="Genomic_DNA"/>
</dbReference>
<name>A0AAX6MXJ5_9PEZI</name>
<dbReference type="Gene3D" id="1.10.510.10">
    <property type="entry name" value="Transferase(Phosphotransferase) domain 1"/>
    <property type="match status" value="1"/>
</dbReference>
<feature type="domain" description="Protein kinase" evidence="3">
    <location>
        <begin position="558"/>
        <end position="904"/>
    </location>
</feature>
<dbReference type="SMART" id="SM00220">
    <property type="entry name" value="S_TKc"/>
    <property type="match status" value="1"/>
</dbReference>
<reference evidence="4 5" key="1">
    <citation type="journal article" date="2024" name="Front Chem Biol">
        <title>Unveiling the potential of Daldinia eschscholtzii MFLUCC 19-0629 through bioactivity and bioinformatics studies for enhanced sustainable agriculture production.</title>
        <authorList>
            <person name="Brooks S."/>
            <person name="Weaver J.A."/>
            <person name="Klomchit A."/>
            <person name="Alharthi S.A."/>
            <person name="Onlamun T."/>
            <person name="Nurani R."/>
            <person name="Vong T.K."/>
            <person name="Alberti F."/>
            <person name="Greco C."/>
        </authorList>
    </citation>
    <scope>NUCLEOTIDE SEQUENCE [LARGE SCALE GENOMIC DNA]</scope>
    <source>
        <strain evidence="4">MFLUCC 19-0629</strain>
    </source>
</reference>
<dbReference type="SUPFAM" id="SSF56112">
    <property type="entry name" value="Protein kinase-like (PK-like)"/>
    <property type="match status" value="1"/>
</dbReference>
<keyword evidence="2" id="KW-0472">Membrane</keyword>
<keyword evidence="2" id="KW-0812">Transmembrane</keyword>
<dbReference type="Gene3D" id="1.20.58.340">
    <property type="entry name" value="Magnesium transport protein CorA, transmembrane region"/>
    <property type="match status" value="1"/>
</dbReference>
<protein>
    <recommendedName>
        <fullName evidence="3">Protein kinase domain-containing protein</fullName>
    </recommendedName>
</protein>
<keyword evidence="5" id="KW-1185">Reference proteome</keyword>
<evidence type="ECO:0000256" key="2">
    <source>
        <dbReference type="SAM" id="Phobius"/>
    </source>
</evidence>
<dbReference type="PANTHER" id="PTHR24359">
    <property type="entry name" value="SERINE/THREONINE-PROTEIN KINASE SBK1"/>
    <property type="match status" value="1"/>
</dbReference>